<keyword evidence="3 11" id="KW-0633">Potassium transport</keyword>
<dbReference type="EMBL" id="JACIEC010000006">
    <property type="protein sequence ID" value="MBB4145220.1"/>
    <property type="molecule type" value="Genomic_DNA"/>
</dbReference>
<keyword evidence="2 11" id="KW-1003">Cell membrane</keyword>
<comment type="function">
    <text evidence="11">Part of the high-affinity ATP-driven potassium transport (or Kdp) system, which catalyzes the hydrolysis of ATP coupled with the electrogenic transport of potassium into the cytoplasm. This subunit acts as a catalytic chaperone that increases the ATP-binding affinity of the ATP-hydrolyzing subunit KdpB by the formation of a transient KdpB/KdpC/ATP ternary complex.</text>
</comment>
<evidence type="ECO:0000256" key="9">
    <source>
        <dbReference type="ARBA" id="ARBA00023065"/>
    </source>
</evidence>
<reference evidence="13 14" key="1">
    <citation type="submission" date="2020-08" db="EMBL/GenBank/DDBJ databases">
        <title>Genomic Encyclopedia of Type Strains, Phase IV (KMG-IV): sequencing the most valuable type-strain genomes for metagenomic binning, comparative biology and taxonomic classification.</title>
        <authorList>
            <person name="Goeker M."/>
        </authorList>
    </citation>
    <scope>NUCLEOTIDE SEQUENCE [LARGE SCALE GENOMIC DNA]</scope>
    <source>
        <strain evidence="13 14">DSM 29514</strain>
    </source>
</reference>
<keyword evidence="14" id="KW-1185">Reference proteome</keyword>
<dbReference type="PIRSF" id="PIRSF001296">
    <property type="entry name" value="K_ATPase_KdpC"/>
    <property type="match status" value="1"/>
</dbReference>
<dbReference type="InterPro" id="IPR003820">
    <property type="entry name" value="KdpC"/>
</dbReference>
<evidence type="ECO:0000313" key="13">
    <source>
        <dbReference type="EMBL" id="MBB4145220.1"/>
    </source>
</evidence>
<evidence type="ECO:0000256" key="6">
    <source>
        <dbReference type="ARBA" id="ARBA00022840"/>
    </source>
</evidence>
<comment type="caution">
    <text evidence="13">The sequence shown here is derived from an EMBL/GenBank/DDBJ whole genome shotgun (WGS) entry which is preliminary data.</text>
</comment>
<feature type="region of interest" description="Disordered" evidence="12">
    <location>
        <begin position="72"/>
        <end position="93"/>
    </location>
</feature>
<evidence type="ECO:0000256" key="1">
    <source>
        <dbReference type="ARBA" id="ARBA00022448"/>
    </source>
</evidence>
<evidence type="ECO:0000256" key="11">
    <source>
        <dbReference type="HAMAP-Rule" id="MF_00276"/>
    </source>
</evidence>
<comment type="similarity">
    <text evidence="11">Belongs to the KdpC family.</text>
</comment>
<dbReference type="NCBIfam" id="NF001454">
    <property type="entry name" value="PRK00315.1"/>
    <property type="match status" value="1"/>
</dbReference>
<comment type="subcellular location">
    <subcellularLocation>
        <location evidence="11">Cell membrane</location>
        <topology evidence="11">Single-pass membrane protein</topology>
    </subcellularLocation>
</comment>
<dbReference type="PANTHER" id="PTHR30042:SF2">
    <property type="entry name" value="POTASSIUM-TRANSPORTING ATPASE KDPC SUBUNIT"/>
    <property type="match status" value="1"/>
</dbReference>
<keyword evidence="7 11" id="KW-0630">Potassium</keyword>
<evidence type="ECO:0000256" key="2">
    <source>
        <dbReference type="ARBA" id="ARBA00022475"/>
    </source>
</evidence>
<accession>A0A7W6LIY0</accession>
<gene>
    <name evidence="11" type="primary">kdpC</name>
    <name evidence="13" type="ORF">GGQ72_003783</name>
</gene>
<evidence type="ECO:0000256" key="5">
    <source>
        <dbReference type="ARBA" id="ARBA00022741"/>
    </source>
</evidence>
<proteinExistence type="inferred from homology"/>
<evidence type="ECO:0000256" key="7">
    <source>
        <dbReference type="ARBA" id="ARBA00022958"/>
    </source>
</evidence>
<dbReference type="AlphaFoldDB" id="A0A7W6LIY0"/>
<protein>
    <recommendedName>
        <fullName evidence="11">Potassium-transporting ATPase KdpC subunit</fullName>
    </recommendedName>
    <alternativeName>
        <fullName evidence="11">ATP phosphohydrolase [potassium-transporting] C chain</fullName>
    </alternativeName>
    <alternativeName>
        <fullName evidence="11">Potassium-binding and translocating subunit C</fullName>
    </alternativeName>
    <alternativeName>
        <fullName evidence="11">Potassium-translocating ATPase C chain</fullName>
    </alternativeName>
</protein>
<evidence type="ECO:0000313" key="14">
    <source>
        <dbReference type="Proteomes" id="UP000519897"/>
    </source>
</evidence>
<evidence type="ECO:0000256" key="4">
    <source>
        <dbReference type="ARBA" id="ARBA00022692"/>
    </source>
</evidence>
<dbReference type="RefSeq" id="WP_165132110.1">
    <property type="nucleotide sequence ID" value="NZ_CP049249.1"/>
</dbReference>
<dbReference type="GO" id="GO:0005886">
    <property type="term" value="C:plasma membrane"/>
    <property type="evidence" value="ECO:0007669"/>
    <property type="project" value="UniProtKB-SubCell"/>
</dbReference>
<keyword evidence="4 11" id="KW-0812">Transmembrane</keyword>
<evidence type="ECO:0000256" key="8">
    <source>
        <dbReference type="ARBA" id="ARBA00022989"/>
    </source>
</evidence>
<dbReference type="GO" id="GO:0008556">
    <property type="term" value="F:P-type potassium transmembrane transporter activity"/>
    <property type="evidence" value="ECO:0007669"/>
    <property type="project" value="InterPro"/>
</dbReference>
<keyword evidence="8 11" id="KW-1133">Transmembrane helix</keyword>
<comment type="subunit">
    <text evidence="11">The system is composed of three essential subunits: KdpA, KdpB and KdpC.</text>
</comment>
<organism evidence="13 14">
    <name type="scientific">Rhizobium rhizoryzae</name>
    <dbReference type="NCBI Taxonomy" id="451876"/>
    <lineage>
        <taxon>Bacteria</taxon>
        <taxon>Pseudomonadati</taxon>
        <taxon>Pseudomonadota</taxon>
        <taxon>Alphaproteobacteria</taxon>
        <taxon>Hyphomicrobiales</taxon>
        <taxon>Rhizobiaceae</taxon>
        <taxon>Rhizobium/Agrobacterium group</taxon>
        <taxon>Rhizobium</taxon>
    </lineage>
</organism>
<evidence type="ECO:0000256" key="3">
    <source>
        <dbReference type="ARBA" id="ARBA00022538"/>
    </source>
</evidence>
<dbReference type="PANTHER" id="PTHR30042">
    <property type="entry name" value="POTASSIUM-TRANSPORTING ATPASE C CHAIN"/>
    <property type="match status" value="1"/>
</dbReference>
<dbReference type="HAMAP" id="MF_00276">
    <property type="entry name" value="KdpC"/>
    <property type="match status" value="1"/>
</dbReference>
<evidence type="ECO:0000256" key="10">
    <source>
        <dbReference type="ARBA" id="ARBA00023136"/>
    </source>
</evidence>
<sequence>MINHLRPAITLLFLLTLVTGLAYPLAVTGIGRALLPQQAQGSLIERNGQIVGSRLIGQNFTSDRYFWPRPSATSPDPYSASASGGSNLGTTSAKLKDRVDADVKRLSAAGIASPVPADAVTTSGSGLDPHISPDYAAAQVARVAKARGVNEADLKGLLSRLSEGRDLGFVGEPRVNVLELNLALDEMKS</sequence>
<dbReference type="Proteomes" id="UP000519897">
    <property type="component" value="Unassembled WGS sequence"/>
</dbReference>
<dbReference type="GO" id="GO:0005524">
    <property type="term" value="F:ATP binding"/>
    <property type="evidence" value="ECO:0007669"/>
    <property type="project" value="UniProtKB-UniRule"/>
</dbReference>
<evidence type="ECO:0000256" key="12">
    <source>
        <dbReference type="SAM" id="MobiDB-lite"/>
    </source>
</evidence>
<keyword evidence="6 11" id="KW-0067">ATP-binding</keyword>
<dbReference type="NCBIfam" id="TIGR00681">
    <property type="entry name" value="kdpC"/>
    <property type="match status" value="1"/>
</dbReference>
<keyword evidence="9 11" id="KW-0406">Ion transport</keyword>
<name>A0A7W6LIY0_9HYPH</name>
<dbReference type="Pfam" id="PF02669">
    <property type="entry name" value="KdpC"/>
    <property type="match status" value="1"/>
</dbReference>
<keyword evidence="5 11" id="KW-0547">Nucleotide-binding</keyword>
<keyword evidence="10 11" id="KW-0472">Membrane</keyword>
<keyword evidence="1 11" id="KW-0813">Transport</keyword>